<feature type="domain" description="Thioester reductase (TE)" evidence="12">
    <location>
        <begin position="16"/>
        <end position="286"/>
    </location>
</feature>
<evidence type="ECO:0000256" key="6">
    <source>
        <dbReference type="ARBA" id="ARBA00022989"/>
    </source>
</evidence>
<dbReference type="CDD" id="cd05236">
    <property type="entry name" value="FAR-N_SDR_e"/>
    <property type="match status" value="1"/>
</dbReference>
<dbReference type="EC" id="1.2.1.84" evidence="10"/>
<dbReference type="GO" id="GO:0102965">
    <property type="term" value="F:alcohol-forming long-chain fatty acyl-CoA reductase activity"/>
    <property type="evidence" value="ECO:0007669"/>
    <property type="project" value="UniProtKB-EC"/>
</dbReference>
<comment type="catalytic activity">
    <reaction evidence="9 10">
        <text>a long-chain fatty acyl-CoA + 2 NADPH + 2 H(+) = a long-chain primary fatty alcohol + 2 NADP(+) + CoA</text>
        <dbReference type="Rhea" id="RHEA:52716"/>
        <dbReference type="ChEBI" id="CHEBI:15378"/>
        <dbReference type="ChEBI" id="CHEBI:57287"/>
        <dbReference type="ChEBI" id="CHEBI:57783"/>
        <dbReference type="ChEBI" id="CHEBI:58349"/>
        <dbReference type="ChEBI" id="CHEBI:77396"/>
        <dbReference type="ChEBI" id="CHEBI:83139"/>
        <dbReference type="EC" id="1.2.1.84"/>
    </reaction>
</comment>
<keyword evidence="7 10" id="KW-0443">Lipid metabolism</keyword>
<evidence type="ECO:0000256" key="1">
    <source>
        <dbReference type="ARBA" id="ARBA00004141"/>
    </source>
</evidence>
<organism evidence="14">
    <name type="scientific">Culicoides sonorensis</name>
    <name type="common">Biting midge</name>
    <dbReference type="NCBI Taxonomy" id="179676"/>
    <lineage>
        <taxon>Eukaryota</taxon>
        <taxon>Metazoa</taxon>
        <taxon>Ecdysozoa</taxon>
        <taxon>Arthropoda</taxon>
        <taxon>Hexapoda</taxon>
        <taxon>Insecta</taxon>
        <taxon>Pterygota</taxon>
        <taxon>Neoptera</taxon>
        <taxon>Endopterygota</taxon>
        <taxon>Diptera</taxon>
        <taxon>Nematocera</taxon>
        <taxon>Chironomoidea</taxon>
        <taxon>Ceratopogonidae</taxon>
        <taxon>Ceratopogoninae</taxon>
        <taxon>Culicoides</taxon>
        <taxon>Monoculicoides</taxon>
    </lineage>
</organism>
<dbReference type="GO" id="GO:0080019">
    <property type="term" value="F:alcohol-forming very long-chain fatty acyl-CoA reductase activity"/>
    <property type="evidence" value="ECO:0007669"/>
    <property type="project" value="InterPro"/>
</dbReference>
<dbReference type="AlphaFoldDB" id="A0A336MS17"/>
<dbReference type="InterPro" id="IPR036291">
    <property type="entry name" value="NAD(P)-bd_dom_sf"/>
</dbReference>
<dbReference type="SUPFAM" id="SSF51735">
    <property type="entry name" value="NAD(P)-binding Rossmann-fold domains"/>
    <property type="match status" value="1"/>
</dbReference>
<dbReference type="Pfam" id="PF03015">
    <property type="entry name" value="Sterile"/>
    <property type="match status" value="1"/>
</dbReference>
<name>A0A336MS17_CULSO</name>
<dbReference type="Gene3D" id="3.40.50.720">
    <property type="entry name" value="NAD(P)-binding Rossmann-like Domain"/>
    <property type="match status" value="1"/>
</dbReference>
<dbReference type="GO" id="GO:0016020">
    <property type="term" value="C:membrane"/>
    <property type="evidence" value="ECO:0007669"/>
    <property type="project" value="UniProtKB-SubCell"/>
</dbReference>
<evidence type="ECO:0000313" key="13">
    <source>
        <dbReference type="EMBL" id="SSX12919.1"/>
    </source>
</evidence>
<evidence type="ECO:0000259" key="11">
    <source>
        <dbReference type="Pfam" id="PF03015"/>
    </source>
</evidence>
<keyword evidence="6 10" id="KW-1133">Transmembrane helix</keyword>
<dbReference type="FunFam" id="3.40.50.720:FF:000143">
    <property type="entry name" value="Fatty acyl-CoA reductase"/>
    <property type="match status" value="1"/>
</dbReference>
<proteinExistence type="inferred from homology"/>
<dbReference type="InterPro" id="IPR013120">
    <property type="entry name" value="FAR_NAD-bd"/>
</dbReference>
<keyword evidence="5 10" id="KW-0521">NADP</keyword>
<dbReference type="EMBL" id="UFQT01002001">
    <property type="protein sequence ID" value="SSX32361.1"/>
    <property type="molecule type" value="Genomic_DNA"/>
</dbReference>
<dbReference type="Pfam" id="PF07993">
    <property type="entry name" value="NAD_binding_4"/>
    <property type="match status" value="1"/>
</dbReference>
<evidence type="ECO:0000256" key="7">
    <source>
        <dbReference type="ARBA" id="ARBA00023098"/>
    </source>
</evidence>
<accession>A0A336MS17</accession>
<dbReference type="VEuPathDB" id="VectorBase:CSON004892"/>
<dbReference type="PANTHER" id="PTHR11011">
    <property type="entry name" value="MALE STERILITY PROTEIN 2-RELATED"/>
    <property type="match status" value="1"/>
</dbReference>
<feature type="transmembrane region" description="Helical" evidence="10">
    <location>
        <begin position="362"/>
        <end position="383"/>
    </location>
</feature>
<protein>
    <recommendedName>
        <fullName evidence="10">Fatty acyl-CoA reductase</fullName>
        <ecNumber evidence="10">1.2.1.84</ecNumber>
    </recommendedName>
</protein>
<evidence type="ECO:0000256" key="2">
    <source>
        <dbReference type="ARBA" id="ARBA00005928"/>
    </source>
</evidence>
<dbReference type="GO" id="GO:0035336">
    <property type="term" value="P:long-chain fatty-acyl-CoA metabolic process"/>
    <property type="evidence" value="ECO:0007669"/>
    <property type="project" value="TreeGrafter"/>
</dbReference>
<dbReference type="CDD" id="cd09071">
    <property type="entry name" value="FAR_C"/>
    <property type="match status" value="1"/>
</dbReference>
<dbReference type="PANTHER" id="PTHR11011:SF45">
    <property type="entry name" value="FATTY ACYL-COA REDUCTASE CG8306-RELATED"/>
    <property type="match status" value="1"/>
</dbReference>
<evidence type="ECO:0000256" key="3">
    <source>
        <dbReference type="ARBA" id="ARBA00022516"/>
    </source>
</evidence>
<dbReference type="InterPro" id="IPR033640">
    <property type="entry name" value="FAR_C"/>
</dbReference>
<dbReference type="InterPro" id="IPR026055">
    <property type="entry name" value="FAR"/>
</dbReference>
<dbReference type="GO" id="GO:0005777">
    <property type="term" value="C:peroxisome"/>
    <property type="evidence" value="ECO:0007669"/>
    <property type="project" value="TreeGrafter"/>
</dbReference>
<comment type="function">
    <text evidence="10">Catalyzes the reduction of fatty acyl-CoA to fatty alcohols.</text>
</comment>
<comment type="similarity">
    <text evidence="2 10">Belongs to the fatty acyl-CoA reductase family.</text>
</comment>
<feature type="transmembrane region" description="Helical" evidence="10">
    <location>
        <begin position="477"/>
        <end position="497"/>
    </location>
</feature>
<dbReference type="EMBL" id="UFQS01002001">
    <property type="protein sequence ID" value="SSX12919.1"/>
    <property type="molecule type" value="Genomic_DNA"/>
</dbReference>
<evidence type="ECO:0000256" key="8">
    <source>
        <dbReference type="ARBA" id="ARBA00023136"/>
    </source>
</evidence>
<evidence type="ECO:0000256" key="9">
    <source>
        <dbReference type="ARBA" id="ARBA00052530"/>
    </source>
</evidence>
<evidence type="ECO:0000256" key="4">
    <source>
        <dbReference type="ARBA" id="ARBA00022692"/>
    </source>
</evidence>
<evidence type="ECO:0000256" key="5">
    <source>
        <dbReference type="ARBA" id="ARBA00022857"/>
    </source>
</evidence>
<evidence type="ECO:0000256" key="10">
    <source>
        <dbReference type="RuleBase" id="RU363097"/>
    </source>
</evidence>
<reference evidence="13" key="1">
    <citation type="submission" date="2018-04" db="EMBL/GenBank/DDBJ databases">
        <authorList>
            <person name="Go L.Y."/>
            <person name="Mitchell J.A."/>
        </authorList>
    </citation>
    <scope>NUCLEOTIDE SEQUENCE</scope>
    <source>
        <tissue evidence="13">Whole organism</tissue>
    </source>
</reference>
<keyword evidence="4 10" id="KW-0812">Transmembrane</keyword>
<keyword evidence="10" id="KW-0560">Oxidoreductase</keyword>
<sequence length="522" mass="60287">MTSEVVEFYRNKNVFLTGGTGFLGLTIIEKLLRSCPDVGNIYMLIRSKRGKSVQTRIEQLTKNPLFERLVNEKTEKVFSKLIPVIGDVAEKNLGISDEDRQNIIKNVHVVIHSAASLDFNQPLRTTVNINLLGTRSVMELCEQIKNIQAVVHISSAYVNSYLLETEEKLYPAPMDAEKLIELVENSTDAELEIMLPSILKDHPNTYTLTKHLAEHEVNQRINKFPCGIVRPSMITPVWREPVPGWTNSKNGPQGFLMGASKGVVRRLPVDVKVIYDHIPVDVVVNEVLVTAQYVNKIRYALQYMYENKKKIDGKLTIFQCTSSTCNPFRWELVYDRVGEFLHSNPIKSAVWYPNIKFHSSLIMYKISAILLHFLPAIVLDFLLKLGGSRPILFRLHKNIWQSLNLLQKFIFTEWKHDNTKTMELEAQLSKSDRDLFYLDVRPLKWDNYFEQMAKGVLLYLNNEHPKHLEAAKRKDRILFYIHIAFLILFNCFIWWAVAALLGYPMQKVAFVAPLSYMLFRII</sequence>
<feature type="domain" description="Fatty acyl-CoA reductase C-terminal" evidence="11">
    <location>
        <begin position="371"/>
        <end position="463"/>
    </location>
</feature>
<gene>
    <name evidence="14" type="primary">CSON004892</name>
</gene>
<comment type="subcellular location">
    <subcellularLocation>
        <location evidence="1">Membrane</location>
        <topology evidence="1">Multi-pass membrane protein</topology>
    </subcellularLocation>
</comment>
<evidence type="ECO:0000259" key="12">
    <source>
        <dbReference type="Pfam" id="PF07993"/>
    </source>
</evidence>
<keyword evidence="8 10" id="KW-0472">Membrane</keyword>
<keyword evidence="3 10" id="KW-0444">Lipid biosynthesis</keyword>
<reference evidence="14" key="2">
    <citation type="submission" date="2018-07" db="EMBL/GenBank/DDBJ databases">
        <authorList>
            <person name="Quirk P.G."/>
            <person name="Krulwich T.A."/>
        </authorList>
    </citation>
    <scope>NUCLEOTIDE SEQUENCE</scope>
</reference>
<evidence type="ECO:0000313" key="14">
    <source>
        <dbReference type="EMBL" id="SSX32361.1"/>
    </source>
</evidence>